<evidence type="ECO:0000313" key="2">
    <source>
        <dbReference type="EMBL" id="KIK40868.1"/>
    </source>
</evidence>
<accession>A0A0D0BBF0</accession>
<protein>
    <submittedName>
        <fullName evidence="2">Uncharacterized protein</fullName>
    </submittedName>
</protein>
<keyword evidence="3" id="KW-1185">Reference proteome</keyword>
<evidence type="ECO:0000256" key="1">
    <source>
        <dbReference type="SAM" id="MobiDB-lite"/>
    </source>
</evidence>
<evidence type="ECO:0000313" key="3">
    <source>
        <dbReference type="Proteomes" id="UP000054485"/>
    </source>
</evidence>
<dbReference type="InParanoid" id="A0A0D0BBF0"/>
<proteinExistence type="predicted"/>
<dbReference type="Proteomes" id="UP000054485">
    <property type="component" value="Unassembled WGS sequence"/>
</dbReference>
<reference evidence="2 3" key="1">
    <citation type="submission" date="2014-04" db="EMBL/GenBank/DDBJ databases">
        <authorList>
            <consortium name="DOE Joint Genome Institute"/>
            <person name="Kuo A."/>
            <person name="Ruytinx J."/>
            <person name="Rineau F."/>
            <person name="Colpaert J."/>
            <person name="Kohler A."/>
            <person name="Nagy L.G."/>
            <person name="Floudas D."/>
            <person name="Copeland A."/>
            <person name="Barry K.W."/>
            <person name="Cichocki N."/>
            <person name="Veneault-Fourrey C."/>
            <person name="LaButti K."/>
            <person name="Lindquist E.A."/>
            <person name="Lipzen A."/>
            <person name="Lundell T."/>
            <person name="Morin E."/>
            <person name="Murat C."/>
            <person name="Sun H."/>
            <person name="Tunlid A."/>
            <person name="Henrissat B."/>
            <person name="Grigoriev I.V."/>
            <person name="Hibbett D.S."/>
            <person name="Martin F."/>
            <person name="Nordberg H.P."/>
            <person name="Cantor M.N."/>
            <person name="Hua S.X."/>
        </authorList>
    </citation>
    <scope>NUCLEOTIDE SEQUENCE [LARGE SCALE GENOMIC DNA]</scope>
    <source>
        <strain evidence="2 3">UH-Slu-Lm8-n1</strain>
    </source>
</reference>
<feature type="region of interest" description="Disordered" evidence="1">
    <location>
        <begin position="1"/>
        <end position="27"/>
    </location>
</feature>
<reference evidence="3" key="2">
    <citation type="submission" date="2015-01" db="EMBL/GenBank/DDBJ databases">
        <title>Evolutionary Origins and Diversification of the Mycorrhizal Mutualists.</title>
        <authorList>
            <consortium name="DOE Joint Genome Institute"/>
            <consortium name="Mycorrhizal Genomics Consortium"/>
            <person name="Kohler A."/>
            <person name="Kuo A."/>
            <person name="Nagy L.G."/>
            <person name="Floudas D."/>
            <person name="Copeland A."/>
            <person name="Barry K.W."/>
            <person name="Cichocki N."/>
            <person name="Veneault-Fourrey C."/>
            <person name="LaButti K."/>
            <person name="Lindquist E.A."/>
            <person name="Lipzen A."/>
            <person name="Lundell T."/>
            <person name="Morin E."/>
            <person name="Murat C."/>
            <person name="Riley R."/>
            <person name="Ohm R."/>
            <person name="Sun H."/>
            <person name="Tunlid A."/>
            <person name="Henrissat B."/>
            <person name="Grigoriev I.V."/>
            <person name="Hibbett D.S."/>
            <person name="Martin F."/>
        </authorList>
    </citation>
    <scope>NUCLEOTIDE SEQUENCE [LARGE SCALE GENOMIC DNA]</scope>
    <source>
        <strain evidence="3">UH-Slu-Lm8-n1</strain>
    </source>
</reference>
<gene>
    <name evidence="2" type="ORF">CY34DRAFT_806722</name>
</gene>
<dbReference type="OrthoDB" id="10302553at2759"/>
<dbReference type="EMBL" id="KN835287">
    <property type="protein sequence ID" value="KIK40868.1"/>
    <property type="molecule type" value="Genomic_DNA"/>
</dbReference>
<organism evidence="2 3">
    <name type="scientific">Suillus luteus UH-Slu-Lm8-n1</name>
    <dbReference type="NCBI Taxonomy" id="930992"/>
    <lineage>
        <taxon>Eukaryota</taxon>
        <taxon>Fungi</taxon>
        <taxon>Dikarya</taxon>
        <taxon>Basidiomycota</taxon>
        <taxon>Agaricomycotina</taxon>
        <taxon>Agaricomycetes</taxon>
        <taxon>Agaricomycetidae</taxon>
        <taxon>Boletales</taxon>
        <taxon>Suillineae</taxon>
        <taxon>Suillaceae</taxon>
        <taxon>Suillus</taxon>
    </lineage>
</organism>
<name>A0A0D0BBF0_9AGAM</name>
<dbReference type="AlphaFoldDB" id="A0A0D0BBF0"/>
<dbReference type="HOGENOM" id="CLU_2484812_0_0_1"/>
<sequence>MVSPYPLSPSRDPGAPSPDFSPPGQELQNILQPTQQYYTTMSPPSYSLAIASESMPGQARQTIQQPAGPYYTMTMSPLSAVDMVVIL</sequence>